<dbReference type="RefSeq" id="XP_007321990.1">
    <property type="nucleotide sequence ID" value="XM_007321928.1"/>
</dbReference>
<dbReference type="GeneID" id="18820669"/>
<evidence type="ECO:0000259" key="1">
    <source>
        <dbReference type="Pfam" id="PF01467"/>
    </source>
</evidence>
<accession>F8P6G6</accession>
<dbReference type="HOGENOM" id="CLU_035272_0_0_1"/>
<dbReference type="OrthoDB" id="330671at2759"/>
<protein>
    <recommendedName>
        <fullName evidence="1">Cytidyltransferase-like domain-containing protein</fullName>
    </recommendedName>
</protein>
<dbReference type="AlphaFoldDB" id="F8P6G6"/>
<sequence>MSPISSEGIKKSLLIATLPSLDAPHFLAPVIASAATVTSQRLVIVLLSPAFDLHRVVNRKETKDTEQALEISRTEKWDAVQRLLTFVYVQATKVAQDLGKVLMDIDVLLHDPKDTLPGHVADRVDVVFRVEGDNVFTVLPQTLSSVREQWIAPAEEVVTRPEIPASTTSLQPSYRVVALGGTFDHLHAGHKILLSMAAWIANEKVIVGVTDDVLLKNKANKHVLEDLSTRIERTRAFMKLFRSDLEYDFVPIRDVYGPTGWDANIQALVVSKETLSGAASIAKERASKSLPSLQTFVIDVISSKSEKLDHEDVELLKQAKMSSTFIREWIVKNQESDPAKRD</sequence>
<reference evidence="2" key="1">
    <citation type="submission" date="2011-04" db="EMBL/GenBank/DDBJ databases">
        <title>Evolution of plant cell wall degrading machinery underlies the functional diversity of forest fungi.</title>
        <authorList>
            <consortium name="US DOE Joint Genome Institute (JGI-PGF)"/>
            <person name="Eastwood D.C."/>
            <person name="Floudas D."/>
            <person name="Binder M."/>
            <person name="Majcherczyk A."/>
            <person name="Schneider P."/>
            <person name="Aerts A."/>
            <person name="Asiegbu F.O."/>
            <person name="Baker S.E."/>
            <person name="Barry K."/>
            <person name="Bendiksby M."/>
            <person name="Blumentritt M."/>
            <person name="Coutinho P.M."/>
            <person name="Cullen D."/>
            <person name="Cullen D."/>
            <person name="Gathman A."/>
            <person name="Goodell B."/>
            <person name="Henrissat B."/>
            <person name="Ihrmark K."/>
            <person name="Kauserud H."/>
            <person name="Kohler A."/>
            <person name="LaButti K."/>
            <person name="Lapidus A."/>
            <person name="Lavin J.L."/>
            <person name="Lee Y.-H."/>
            <person name="Lindquist E."/>
            <person name="Lilly W."/>
            <person name="Lucas S."/>
            <person name="Morin E."/>
            <person name="Murat C."/>
            <person name="Oguiza J.A."/>
            <person name="Park J."/>
            <person name="Pisabarro A.G."/>
            <person name="Riley R."/>
            <person name="Rosling A."/>
            <person name="Salamov A."/>
            <person name="Schmidt O."/>
            <person name="Schmutz J."/>
            <person name="Skrede I."/>
            <person name="Stenlid J."/>
            <person name="Wiebenga A."/>
            <person name="Xie X."/>
            <person name="Kues U."/>
            <person name="Hibbett D.S."/>
            <person name="Hoffmeister D."/>
            <person name="Hogberg N."/>
            <person name="Martin F."/>
            <person name="Grigoriev I.V."/>
            <person name="Watkinson S.C."/>
        </authorList>
    </citation>
    <scope>NUCLEOTIDE SEQUENCE</scope>
    <source>
        <strain evidence="2">S7.9</strain>
    </source>
</reference>
<name>F8P6G6_SERL9</name>
<evidence type="ECO:0000313" key="2">
    <source>
        <dbReference type="EMBL" id="EGO21033.1"/>
    </source>
</evidence>
<dbReference type="KEGG" id="sla:SERLADRAFT_475665"/>
<dbReference type="GO" id="GO:0004140">
    <property type="term" value="F:dephospho-CoA kinase activity"/>
    <property type="evidence" value="ECO:0007669"/>
    <property type="project" value="TreeGrafter"/>
</dbReference>
<dbReference type="NCBIfam" id="TIGR00125">
    <property type="entry name" value="cyt_tran_rel"/>
    <property type="match status" value="1"/>
</dbReference>
<organism>
    <name type="scientific">Serpula lacrymans var. lacrymans (strain S7.9)</name>
    <name type="common">Dry rot fungus</name>
    <dbReference type="NCBI Taxonomy" id="578457"/>
    <lineage>
        <taxon>Eukaryota</taxon>
        <taxon>Fungi</taxon>
        <taxon>Dikarya</taxon>
        <taxon>Basidiomycota</taxon>
        <taxon>Agaricomycotina</taxon>
        <taxon>Agaricomycetes</taxon>
        <taxon>Agaricomycetidae</taxon>
        <taxon>Boletales</taxon>
        <taxon>Coniophorineae</taxon>
        <taxon>Serpulaceae</taxon>
        <taxon>Serpula</taxon>
    </lineage>
</organism>
<dbReference type="PANTHER" id="PTHR10695:SF46">
    <property type="entry name" value="BIFUNCTIONAL COENZYME A SYNTHASE-RELATED"/>
    <property type="match status" value="1"/>
</dbReference>
<dbReference type="InterPro" id="IPR014729">
    <property type="entry name" value="Rossmann-like_a/b/a_fold"/>
</dbReference>
<dbReference type="PANTHER" id="PTHR10695">
    <property type="entry name" value="DEPHOSPHO-COA KINASE-RELATED"/>
    <property type="match status" value="1"/>
</dbReference>
<proteinExistence type="predicted"/>
<dbReference type="GO" id="GO:0015937">
    <property type="term" value="P:coenzyme A biosynthetic process"/>
    <property type="evidence" value="ECO:0007669"/>
    <property type="project" value="TreeGrafter"/>
</dbReference>
<feature type="domain" description="Cytidyltransferase-like" evidence="1">
    <location>
        <begin position="179"/>
        <end position="328"/>
    </location>
</feature>
<dbReference type="Gene3D" id="3.40.50.620">
    <property type="entry name" value="HUPs"/>
    <property type="match status" value="1"/>
</dbReference>
<gene>
    <name evidence="2" type="ORF">SERLADRAFT_475665</name>
</gene>
<dbReference type="SUPFAM" id="SSF52374">
    <property type="entry name" value="Nucleotidylyl transferase"/>
    <property type="match status" value="1"/>
</dbReference>
<dbReference type="InterPro" id="IPR004821">
    <property type="entry name" value="Cyt_trans-like"/>
</dbReference>
<dbReference type="EMBL" id="GL945439">
    <property type="protein sequence ID" value="EGO21033.1"/>
    <property type="molecule type" value="Genomic_DNA"/>
</dbReference>
<dbReference type="Proteomes" id="UP000008064">
    <property type="component" value="Unassembled WGS sequence"/>
</dbReference>
<dbReference type="Pfam" id="PF01467">
    <property type="entry name" value="CTP_transf_like"/>
    <property type="match status" value="1"/>
</dbReference>